<name>Q1K354_DESA6</name>
<keyword evidence="4" id="KW-1185">Reference proteome</keyword>
<dbReference type="Pfam" id="PF00857">
    <property type="entry name" value="Isochorismatase"/>
    <property type="match status" value="1"/>
</dbReference>
<proteinExistence type="predicted"/>
<sequence length="188" mass="20333">MSDCLILVDLQNDYFAGGTMELVDTDKAVANAQRLLAKFRESNLPVVHIQHIAARPGATFFLPETHGAEIHALVAPQEGERVVVKNFPNSFRDTALLDILQQGNITNLTICGAMSHMCIDATTRAAFDLGFNCVVAEDACATRDLVFKGQTIRAAEVHAAFMAALAVPYAKIESTDEIINGMASNELL</sequence>
<accession>Q1K354</accession>
<evidence type="ECO:0000256" key="1">
    <source>
        <dbReference type="ARBA" id="ARBA00022801"/>
    </source>
</evidence>
<evidence type="ECO:0000313" key="4">
    <source>
        <dbReference type="Proteomes" id="UP000005695"/>
    </source>
</evidence>
<keyword evidence="1 3" id="KW-0378">Hydrolase</keyword>
<dbReference type="InterPro" id="IPR000868">
    <property type="entry name" value="Isochorismatase-like_dom"/>
</dbReference>
<dbReference type="CDD" id="cd01014">
    <property type="entry name" value="nicotinamidase_related"/>
    <property type="match status" value="1"/>
</dbReference>
<dbReference type="Gene3D" id="3.40.50.850">
    <property type="entry name" value="Isochorismatase-like"/>
    <property type="match status" value="1"/>
</dbReference>
<dbReference type="Proteomes" id="UP000005695">
    <property type="component" value="Unassembled WGS sequence"/>
</dbReference>
<feature type="domain" description="Isochorismatase-like" evidence="2">
    <location>
        <begin position="4"/>
        <end position="155"/>
    </location>
</feature>
<evidence type="ECO:0000313" key="3">
    <source>
        <dbReference type="EMBL" id="EAT17120.1"/>
    </source>
</evidence>
<dbReference type="RefSeq" id="WP_005998049.1">
    <property type="nucleotide sequence ID" value="NZ_AAEW02000002.1"/>
</dbReference>
<reference evidence="3" key="1">
    <citation type="submission" date="2006-05" db="EMBL/GenBank/DDBJ databases">
        <title>Annotation of the draft genome assembly of Desulfuromonas acetoxidans DSM 684.</title>
        <authorList>
            <consortium name="US DOE Joint Genome Institute (JGI-ORNL)"/>
            <person name="Larimer F."/>
            <person name="Land M."/>
            <person name="Hauser L."/>
        </authorList>
    </citation>
    <scope>NUCLEOTIDE SEQUENCE [LARGE SCALE GENOMIC DNA]</scope>
    <source>
        <strain evidence="3">DSM 684</strain>
    </source>
</reference>
<comment type="caution">
    <text evidence="3">The sequence shown here is derived from an EMBL/GenBank/DDBJ whole genome shotgun (WGS) entry which is preliminary data.</text>
</comment>
<dbReference type="InterPro" id="IPR036380">
    <property type="entry name" value="Isochorismatase-like_sf"/>
</dbReference>
<dbReference type="OrthoDB" id="9791276at2"/>
<dbReference type="PANTHER" id="PTHR43540:SF1">
    <property type="entry name" value="ISOCHORISMATASE HYDROLASE"/>
    <property type="match status" value="1"/>
</dbReference>
<protein>
    <submittedName>
        <fullName evidence="3">Isochorismatase hydrolase</fullName>
    </submittedName>
</protein>
<evidence type="ECO:0000259" key="2">
    <source>
        <dbReference type="Pfam" id="PF00857"/>
    </source>
</evidence>
<dbReference type="AlphaFoldDB" id="Q1K354"/>
<dbReference type="GO" id="GO:0016787">
    <property type="term" value="F:hydrolase activity"/>
    <property type="evidence" value="ECO:0007669"/>
    <property type="project" value="UniProtKB-KW"/>
</dbReference>
<dbReference type="InterPro" id="IPR050272">
    <property type="entry name" value="Isochorismatase-like_hydrls"/>
</dbReference>
<dbReference type="EMBL" id="AAEW02000002">
    <property type="protein sequence ID" value="EAT17120.1"/>
    <property type="molecule type" value="Genomic_DNA"/>
</dbReference>
<reference evidence="3" key="2">
    <citation type="submission" date="2006-05" db="EMBL/GenBank/DDBJ databases">
        <title>Sequencing of the draft genome and assembly of Desulfuromonas acetoxidans DSM 684.</title>
        <authorList>
            <consortium name="US DOE Joint Genome Institute (JGI-PGF)"/>
            <person name="Copeland A."/>
            <person name="Lucas S."/>
            <person name="Lapidus A."/>
            <person name="Barry K."/>
            <person name="Detter J.C."/>
            <person name="Glavina del Rio T."/>
            <person name="Hammon N."/>
            <person name="Israni S."/>
            <person name="Dalin E."/>
            <person name="Tice H."/>
            <person name="Bruce D."/>
            <person name="Pitluck S."/>
            <person name="Richardson P."/>
        </authorList>
    </citation>
    <scope>NUCLEOTIDE SEQUENCE [LARGE SCALE GENOMIC DNA]</scope>
    <source>
        <strain evidence="3">DSM 684</strain>
    </source>
</reference>
<dbReference type="SUPFAM" id="SSF52499">
    <property type="entry name" value="Isochorismatase-like hydrolases"/>
    <property type="match status" value="1"/>
</dbReference>
<gene>
    <name evidence="3" type="ORF">Dace_2986</name>
</gene>
<dbReference type="PANTHER" id="PTHR43540">
    <property type="entry name" value="PEROXYUREIDOACRYLATE/UREIDOACRYLATE AMIDOHYDROLASE-RELATED"/>
    <property type="match status" value="1"/>
</dbReference>
<organism evidence="3 4">
    <name type="scientific">Desulfuromonas acetoxidans (strain DSM 684 / 11070)</name>
    <dbReference type="NCBI Taxonomy" id="281689"/>
    <lineage>
        <taxon>Bacteria</taxon>
        <taxon>Pseudomonadati</taxon>
        <taxon>Thermodesulfobacteriota</taxon>
        <taxon>Desulfuromonadia</taxon>
        <taxon>Desulfuromonadales</taxon>
        <taxon>Desulfuromonadaceae</taxon>
        <taxon>Desulfuromonas</taxon>
    </lineage>
</organism>